<proteinExistence type="predicted"/>
<dbReference type="RefSeq" id="WP_129418000.1">
    <property type="nucleotide sequence ID" value="NZ_MZMU01000003.1"/>
</dbReference>
<dbReference type="Pfam" id="PF05159">
    <property type="entry name" value="Capsule_synth"/>
    <property type="match status" value="1"/>
</dbReference>
<organism evidence="1 2">
    <name type="scientific">Rhizobium leguminosarum</name>
    <dbReference type="NCBI Taxonomy" id="384"/>
    <lineage>
        <taxon>Bacteria</taxon>
        <taxon>Pseudomonadati</taxon>
        <taxon>Pseudomonadota</taxon>
        <taxon>Alphaproteobacteria</taxon>
        <taxon>Hyphomicrobiales</taxon>
        <taxon>Rhizobiaceae</taxon>
        <taxon>Rhizobium/Agrobacterium group</taxon>
        <taxon>Rhizobium</taxon>
    </lineage>
</organism>
<accession>A0A4Q1U9I9</accession>
<dbReference type="AlphaFoldDB" id="A0A4Q1U9I9"/>
<dbReference type="Proteomes" id="UP000290767">
    <property type="component" value="Unassembled WGS sequence"/>
</dbReference>
<comment type="caution">
    <text evidence="1">The sequence shown here is derived from an EMBL/GenBank/DDBJ whole genome shotgun (WGS) entry which is preliminary data.</text>
</comment>
<evidence type="ECO:0000313" key="2">
    <source>
        <dbReference type="Proteomes" id="UP000290767"/>
    </source>
</evidence>
<gene>
    <name evidence="1" type="ORF">B5P46_06610</name>
</gene>
<dbReference type="GO" id="GO:0015774">
    <property type="term" value="P:polysaccharide transport"/>
    <property type="evidence" value="ECO:0007669"/>
    <property type="project" value="InterPro"/>
</dbReference>
<dbReference type="SUPFAM" id="SSF53756">
    <property type="entry name" value="UDP-Glycosyltransferase/glycogen phosphorylase"/>
    <property type="match status" value="1"/>
</dbReference>
<evidence type="ECO:0000313" key="1">
    <source>
        <dbReference type="EMBL" id="RXT28456.1"/>
    </source>
</evidence>
<protein>
    <submittedName>
        <fullName evidence="1">Capsule biosynthesis protein</fullName>
    </submittedName>
</protein>
<name>A0A4Q1U9I9_RHILE</name>
<reference evidence="1 2" key="1">
    <citation type="submission" date="2017-03" db="EMBL/GenBank/DDBJ databases">
        <authorList>
            <person name="Safronova V.I."/>
            <person name="Sazanova A.L."/>
            <person name="Chirak E.R."/>
        </authorList>
    </citation>
    <scope>NUCLEOTIDE SEQUENCE [LARGE SCALE GENOMIC DNA]</scope>
    <source>
        <strain evidence="1 2">Tri-43</strain>
    </source>
</reference>
<sequence length="573" mass="64952">MSMHFIRRAIRFAKRVVSSKLSLQQSSAPAAAQQFSDWRRHLGTSIDWKRALSSVSKGQEVLIATSVGGLSAATILEGMLGVALTLRGARVRFLLCDAVLPACLHIHAGKIRDPAVITEYRLNKEICPGCIGRGRSHYGSLGLPVSYYSDFISEEERRALRKTAREMPVSEIRGFRLKDMNLGEHAMAGTLRFFASGNLPATQEAEDVLRRYFEAALITETVIQRYHEQFSPEVAVFHHGIYVPQGVIGEVCRAHGTRVANWQVGYRKKTFIFSHKETYHHTLINESTDCWTDVPWSEATEKEIMSYLKSRWYGSNDWIWFHDQPKHDAELIAKETGIDFSKPTISLLTNVFWDAQLHFKANAFRDMLDWVLQSIEYFKGRPDLQLAIRIHPAEVRGAIPSRQPLVDEIRKVYPTLPDNVYVIPPDSQVSTYVLCENSDTVVIYGTKTGVELTAMGIPVVVAGEAWIRNKGLTMDATSPENYFDLLDRLPVGKRLDADTINRARKYAFHFFFRRFIPIEFMEPSSNDAPYEIRINDLQDLLPGRDAGLDVLCNGILDGSEFVYPAEKYIGRTQ</sequence>
<dbReference type="EMBL" id="MZMU01000003">
    <property type="protein sequence ID" value="RXT28456.1"/>
    <property type="molecule type" value="Genomic_DNA"/>
</dbReference>
<dbReference type="InterPro" id="IPR007833">
    <property type="entry name" value="Capsule_polysaccharide_synth"/>
</dbReference>
<dbReference type="GO" id="GO:0000271">
    <property type="term" value="P:polysaccharide biosynthetic process"/>
    <property type="evidence" value="ECO:0007669"/>
    <property type="project" value="InterPro"/>
</dbReference>